<reference evidence="3" key="3">
    <citation type="submission" date="2021-02" db="EMBL/GenBank/DDBJ databases">
        <title>Safari Cat Assemblies.</title>
        <authorList>
            <person name="Bredemeyer K.R."/>
            <person name="Murphy W.J."/>
        </authorList>
    </citation>
    <scope>NUCLEOTIDE SEQUENCE [LARGE SCALE GENOMIC DNA]</scope>
</reference>
<evidence type="ECO:0000256" key="1">
    <source>
        <dbReference type="SAM" id="Phobius"/>
    </source>
</evidence>
<feature type="transmembrane region" description="Helical" evidence="1">
    <location>
        <begin position="69"/>
        <end position="88"/>
    </location>
</feature>
<protein>
    <submittedName>
        <fullName evidence="2">Uncharacterized protein</fullName>
    </submittedName>
</protein>
<sequence>MKYIAIKLTKEVKYLYCEYCKTLIKEMEGDTNKWKDILYAWIGIINIVKMSILHKAVYRFSAIPIKISMTFFNSYFTEIGQTILKFVWRHKRPRKTKALLRKKNKAGGIMLSDFKLYYKAIVIKTVWYWYKNRHKVQWNGIDSPEIHSLIYGQLIYDKGTKNTQ</sequence>
<evidence type="ECO:0000313" key="3">
    <source>
        <dbReference type="Proteomes" id="UP000823872"/>
    </source>
</evidence>
<keyword evidence="1" id="KW-0472">Membrane</keyword>
<keyword evidence="3" id="KW-1185">Reference proteome</keyword>
<proteinExistence type="predicted"/>
<dbReference type="Ensembl" id="ENSFCTT00005024236.1">
    <property type="protein sequence ID" value="ENSFCTP00005015796.1"/>
    <property type="gene ID" value="ENSFCTG00005008670.1"/>
</dbReference>
<organism evidence="2 3">
    <name type="scientific">Felis catus</name>
    <name type="common">Cat</name>
    <name type="synonym">Felis silvestris catus</name>
    <dbReference type="NCBI Taxonomy" id="9685"/>
    <lineage>
        <taxon>Eukaryota</taxon>
        <taxon>Metazoa</taxon>
        <taxon>Chordata</taxon>
        <taxon>Craniata</taxon>
        <taxon>Vertebrata</taxon>
        <taxon>Euteleostomi</taxon>
        <taxon>Mammalia</taxon>
        <taxon>Eutheria</taxon>
        <taxon>Laurasiatheria</taxon>
        <taxon>Carnivora</taxon>
        <taxon>Feliformia</taxon>
        <taxon>Felidae</taxon>
        <taxon>Felinae</taxon>
        <taxon>Felis</taxon>
    </lineage>
</organism>
<reference evidence="2" key="1">
    <citation type="journal article" date="2007" name="Genome Res.">
        <title>Initial sequence and comparative analysis of the cat genome.</title>
        <authorList>
            <person name="Pontius J.U."/>
            <person name="Mullikin J.C."/>
            <person name="Smith D.R."/>
            <person name="Lindblad-Toh K."/>
            <person name="Gnerre S."/>
            <person name="Clamp M."/>
            <person name="Chang J."/>
            <person name="Stephens R."/>
            <person name="Neelam B."/>
            <person name="Volfovsky N."/>
            <person name="Schaffer A.A."/>
            <person name="Agarwala R."/>
            <person name="Narfstrom K."/>
            <person name="Murphy W.J."/>
            <person name="Giger U."/>
            <person name="Roca A.L."/>
            <person name="Antunes A."/>
            <person name="Menotti-Raymond M."/>
            <person name="Yuhki N."/>
            <person name="Pecon-Slattery J."/>
            <person name="Johnson W.E."/>
            <person name="Bourque G."/>
            <person name="Tesler G."/>
            <person name="O'Brien S.J."/>
        </authorList>
    </citation>
    <scope>NUCLEOTIDE SEQUENCE [LARGE SCALE GENOMIC DNA]</scope>
    <source>
        <strain evidence="2">Abyssinian</strain>
    </source>
</reference>
<dbReference type="PANTHER" id="PTHR25952:SF255">
    <property type="entry name" value="LINE-1 RETROTRANSPOSABLE ELEMENT ORF2 PROTEIN"/>
    <property type="match status" value="1"/>
</dbReference>
<keyword evidence="1" id="KW-0812">Transmembrane</keyword>
<feature type="transmembrane region" description="Helical" evidence="1">
    <location>
        <begin position="37"/>
        <end position="57"/>
    </location>
</feature>
<accession>A0ABI7WZR3</accession>
<dbReference type="Ensembl" id="ENSFCTT00005024200.1">
    <property type="protein sequence ID" value="ENSFCTP00005015773.1"/>
    <property type="gene ID" value="ENSFCTG00005008670.1"/>
</dbReference>
<dbReference type="Ensembl" id="ENSFCTT00005024188.1">
    <property type="protein sequence ID" value="ENSFCTP00005015766.1"/>
    <property type="gene ID" value="ENSFCTG00005008670.1"/>
</dbReference>
<reference evidence="2" key="4">
    <citation type="submission" date="2025-05" db="UniProtKB">
        <authorList>
            <consortium name="Ensembl"/>
        </authorList>
    </citation>
    <scope>IDENTIFICATION</scope>
    <source>
        <strain evidence="2">breed Abyssinian</strain>
    </source>
</reference>
<dbReference type="InterPro" id="IPR053179">
    <property type="entry name" value="LINE-1_ORF2_RT/EN"/>
</dbReference>
<dbReference type="Proteomes" id="UP000823872">
    <property type="component" value="Chromosome C2"/>
</dbReference>
<keyword evidence="1" id="KW-1133">Transmembrane helix</keyword>
<dbReference type="GeneTree" id="ENSGT01150000286916"/>
<evidence type="ECO:0000313" key="2">
    <source>
        <dbReference type="Ensembl" id="ENSFCTP00005015787.1"/>
    </source>
</evidence>
<dbReference type="PANTHER" id="PTHR25952">
    <property type="entry name" value="ENDO/EXONUCLEASE/PHOSPHATASE DOMAIN-CONTAINING PROTEIN"/>
    <property type="match status" value="1"/>
</dbReference>
<reference evidence="2" key="2">
    <citation type="submission" date="2011-09" db="EMBL/GenBank/DDBJ databases">
        <title>Sequence assembly of the Felis catus genome version 6.2.</title>
        <authorList>
            <person name="Hillier L.W."/>
            <person name="Warren W."/>
            <person name="Obrien S."/>
            <person name="Wilson R.K."/>
        </authorList>
    </citation>
    <scope>NUCLEOTIDE SEQUENCE [LARGE SCALE GENOMIC DNA]</scope>
    <source>
        <strain evidence="2">Abyssinian</strain>
    </source>
</reference>
<name>A0ABI7WZR3_FELCA</name>
<dbReference type="Ensembl" id="ENSFCTT00005024221.1">
    <property type="protein sequence ID" value="ENSFCTP00005015787.1"/>
    <property type="gene ID" value="ENSFCTG00005008670.1"/>
</dbReference>